<dbReference type="AlphaFoldDB" id="A0A2K2DHY1"/>
<evidence type="ECO:0000313" key="4">
    <source>
        <dbReference type="Proteomes" id="UP000008810"/>
    </source>
</evidence>
<feature type="compositionally biased region" description="Basic and acidic residues" evidence="1">
    <location>
        <begin position="315"/>
        <end position="325"/>
    </location>
</feature>
<reference evidence="3" key="3">
    <citation type="submission" date="2018-08" db="UniProtKB">
        <authorList>
            <consortium name="EnsemblPlants"/>
        </authorList>
    </citation>
    <scope>IDENTIFICATION</scope>
    <source>
        <strain evidence="3">cv. Bd21</strain>
    </source>
</reference>
<protein>
    <recommendedName>
        <fullName evidence="5">ELM2 domain-containing protein</fullName>
    </recommendedName>
</protein>
<dbReference type="STRING" id="15368.A0A2K2DHY1"/>
<evidence type="ECO:0000256" key="1">
    <source>
        <dbReference type="SAM" id="MobiDB-lite"/>
    </source>
</evidence>
<dbReference type="OrthoDB" id="1938526at2759"/>
<gene>
    <name evidence="3" type="primary">LOC104581938</name>
    <name evidence="2" type="ORF">BRADI_1g03330v3</name>
</gene>
<dbReference type="Gramene" id="PNT73874">
    <property type="protein sequence ID" value="PNT73874"/>
    <property type="gene ID" value="BRADI_1g03330v3"/>
</dbReference>
<name>A0A2K2DHY1_BRADI</name>
<dbReference type="PANTHER" id="PTHR46872">
    <property type="entry name" value="DNA BINDING PROTEIN"/>
    <property type="match status" value="1"/>
</dbReference>
<organism evidence="2">
    <name type="scientific">Brachypodium distachyon</name>
    <name type="common">Purple false brome</name>
    <name type="synonym">Trachynia distachya</name>
    <dbReference type="NCBI Taxonomy" id="15368"/>
    <lineage>
        <taxon>Eukaryota</taxon>
        <taxon>Viridiplantae</taxon>
        <taxon>Streptophyta</taxon>
        <taxon>Embryophyta</taxon>
        <taxon>Tracheophyta</taxon>
        <taxon>Spermatophyta</taxon>
        <taxon>Magnoliopsida</taxon>
        <taxon>Liliopsida</taxon>
        <taxon>Poales</taxon>
        <taxon>Poaceae</taxon>
        <taxon>BOP clade</taxon>
        <taxon>Pooideae</taxon>
        <taxon>Stipodae</taxon>
        <taxon>Brachypodieae</taxon>
        <taxon>Brachypodium</taxon>
    </lineage>
</organism>
<evidence type="ECO:0008006" key="5">
    <source>
        <dbReference type="Google" id="ProtNLM"/>
    </source>
</evidence>
<evidence type="ECO:0000313" key="3">
    <source>
        <dbReference type="EnsemblPlants" id="PNT73874"/>
    </source>
</evidence>
<dbReference type="PANTHER" id="PTHR46872:SF10">
    <property type="entry name" value="MYB-LIKE DOMAIN-CONTAINING PROTEIN"/>
    <property type="match status" value="1"/>
</dbReference>
<accession>A0A2K2DHY1</accession>
<feature type="region of interest" description="Disordered" evidence="1">
    <location>
        <begin position="315"/>
        <end position="364"/>
    </location>
</feature>
<reference evidence="2 3" key="1">
    <citation type="journal article" date="2010" name="Nature">
        <title>Genome sequencing and analysis of the model grass Brachypodium distachyon.</title>
        <authorList>
            <consortium name="International Brachypodium Initiative"/>
        </authorList>
    </citation>
    <scope>NUCLEOTIDE SEQUENCE [LARGE SCALE GENOMIC DNA]</scope>
    <source>
        <strain evidence="2">Bd21</strain>
        <strain evidence="3">cv. Bd21</strain>
    </source>
</reference>
<feature type="compositionally biased region" description="Acidic residues" evidence="1">
    <location>
        <begin position="326"/>
        <end position="336"/>
    </location>
</feature>
<feature type="compositionally biased region" description="Polar residues" evidence="1">
    <location>
        <begin position="39"/>
        <end position="50"/>
    </location>
</feature>
<evidence type="ECO:0000313" key="2">
    <source>
        <dbReference type="EMBL" id="PNT73874.1"/>
    </source>
</evidence>
<feature type="region of interest" description="Disordered" evidence="1">
    <location>
        <begin position="1"/>
        <end position="54"/>
    </location>
</feature>
<dbReference type="Proteomes" id="UP000008810">
    <property type="component" value="Chromosome 1"/>
</dbReference>
<dbReference type="EnsemblPlants" id="PNT73874">
    <property type="protein sequence ID" value="PNT73874"/>
    <property type="gene ID" value="BRADI_1g03330v3"/>
</dbReference>
<reference evidence="2" key="2">
    <citation type="submission" date="2017-06" db="EMBL/GenBank/DDBJ databases">
        <title>WGS assembly of Brachypodium distachyon.</title>
        <authorList>
            <consortium name="The International Brachypodium Initiative"/>
            <person name="Lucas S."/>
            <person name="Harmon-Smith M."/>
            <person name="Lail K."/>
            <person name="Tice H."/>
            <person name="Grimwood J."/>
            <person name="Bruce D."/>
            <person name="Barry K."/>
            <person name="Shu S."/>
            <person name="Lindquist E."/>
            <person name="Wang M."/>
            <person name="Pitluck S."/>
            <person name="Vogel J.P."/>
            <person name="Garvin D.F."/>
            <person name="Mockler T.C."/>
            <person name="Schmutz J."/>
            <person name="Rokhsar D."/>
            <person name="Bevan M.W."/>
        </authorList>
    </citation>
    <scope>NUCLEOTIDE SEQUENCE</scope>
    <source>
        <strain evidence="2">Bd21</strain>
    </source>
</reference>
<dbReference type="ExpressionAtlas" id="A0A2K2DHY1">
    <property type="expression patterns" value="baseline"/>
</dbReference>
<sequence>MAGSDLPSGNGGPYPPPPTTPPRGRAKHKRGDDDASVPTPGTRSSASASARQDVEEVVNGAVRVARRAAAGALWTPAKKAATVPGLDGNHVELMRDVICEARQALSVVLPDDADSLYQKKYKVHRSGSRSSGRLACKISYLSSFPAKRVGRDPVAHQASVPEWKGAPSEKYTDDYKAKTLQKMGTIVCPLSMDISAADEAEKTRKERVDKCDCSLPGSDDCVRVHVKKARSFIKDQLGEEAFKNCGLDAMGEQVGELWTATDKRKLANVDKLIPQNKHQKFMKIALQQLKQKEAKDLGKYYYNVFLPRRLASLTREEPGKGKDVDTNDEESDQDDGNNEHQSRKKSAGSRSQQKWMGGPIFLLA</sequence>
<keyword evidence="4" id="KW-1185">Reference proteome</keyword>
<proteinExistence type="predicted"/>
<dbReference type="EMBL" id="CM000880">
    <property type="protein sequence ID" value="PNT73874.1"/>
    <property type="molecule type" value="Genomic_DNA"/>
</dbReference>